<proteinExistence type="predicted"/>
<gene>
    <name evidence="1" type="ORF">ENG67_05040</name>
</gene>
<reference evidence="1" key="1">
    <citation type="journal article" date="2020" name="mSystems">
        <title>Genome- and Community-Level Interaction Insights into Carbon Utilization and Element Cycling Functions of Hydrothermarchaeota in Hydrothermal Sediment.</title>
        <authorList>
            <person name="Zhou Z."/>
            <person name="Liu Y."/>
            <person name="Xu W."/>
            <person name="Pan J."/>
            <person name="Luo Z.H."/>
            <person name="Li M."/>
        </authorList>
    </citation>
    <scope>NUCLEOTIDE SEQUENCE [LARGE SCALE GENOMIC DNA]</scope>
    <source>
        <strain evidence="1">HyVt-237</strain>
    </source>
</reference>
<dbReference type="Proteomes" id="UP000885931">
    <property type="component" value="Unassembled WGS sequence"/>
</dbReference>
<name>A0A7C1BEV7_UNCW3</name>
<dbReference type="EMBL" id="DRBW01000190">
    <property type="protein sequence ID" value="HDM90554.1"/>
    <property type="molecule type" value="Genomic_DNA"/>
</dbReference>
<accession>A0A7C1BEV7</accession>
<organism evidence="1">
    <name type="scientific">candidate division WOR-3 bacterium</name>
    <dbReference type="NCBI Taxonomy" id="2052148"/>
    <lineage>
        <taxon>Bacteria</taxon>
        <taxon>Bacteria division WOR-3</taxon>
    </lineage>
</organism>
<protein>
    <recommendedName>
        <fullName evidence="2">DUF4872 domain-containing protein</fullName>
    </recommendedName>
</protein>
<evidence type="ECO:0000313" key="1">
    <source>
        <dbReference type="EMBL" id="HDM90554.1"/>
    </source>
</evidence>
<comment type="caution">
    <text evidence="1">The sequence shown here is derived from an EMBL/GenBank/DDBJ whole genome shotgun (WGS) entry which is preliminary data.</text>
</comment>
<evidence type="ECO:0008006" key="2">
    <source>
        <dbReference type="Google" id="ProtNLM"/>
    </source>
</evidence>
<dbReference type="AlphaFoldDB" id="A0A7C1BEV7"/>
<sequence length="331" mass="37700">MENIIGDYAENPGVPRYDFLVDIYKLHRFYGGVLEVSEINALSLYPSLFLYDRTDPGVYRGDIGYLLDNLRENAGMEFETFVPQSVDDLIGFVRRNLSKGDPVLLVAGSCDVIFGLNGETLLTEDHGEMNRTDLDALLSKENVKLLRMKAPGPIDESTKRQIFARDVALRVLREMVNNFEREAFAIGQKTVKCGKRAYESFIEDLENPSISWRAGKSQTYKWLGPSLEPQWTGLQGTIVYLTELYDQVEGDEKKILERAILNFESAMGNWRFWNEVVDISWSDSGVVEQAVREFSSNMEKRKKGASCVRTALLRYEEGIGQLKEFLEKAEN</sequence>